<gene>
    <name evidence="2" type="primary">LOC142164000</name>
</gene>
<reference evidence="1" key="1">
    <citation type="journal article" date="2014" name="Nat. Commun.">
        <title>The tobacco genome sequence and its comparison with those of tomato and potato.</title>
        <authorList>
            <person name="Sierro N."/>
            <person name="Battey J.N."/>
            <person name="Ouadi S."/>
            <person name="Bakaher N."/>
            <person name="Bovet L."/>
            <person name="Willig A."/>
            <person name="Goepfert S."/>
            <person name="Peitsch M.C."/>
            <person name="Ivanov N.V."/>
        </authorList>
    </citation>
    <scope>NUCLEOTIDE SEQUENCE [LARGE SCALE GENOMIC DNA]</scope>
</reference>
<proteinExistence type="predicted"/>
<dbReference type="RefSeq" id="XP_075077261.1">
    <property type="nucleotide sequence ID" value="XM_075221160.1"/>
</dbReference>
<protein>
    <submittedName>
        <fullName evidence="2">Secreted RxLR effector protein 161-like</fullName>
    </submittedName>
</protein>
<evidence type="ECO:0000313" key="2">
    <source>
        <dbReference type="RefSeq" id="XP_075077261.1"/>
    </source>
</evidence>
<accession>A0AC58RWZ4</accession>
<name>A0AC58RWZ4_TOBAC</name>
<organism evidence="1 2">
    <name type="scientific">Nicotiana tabacum</name>
    <name type="common">Common tobacco</name>
    <dbReference type="NCBI Taxonomy" id="4097"/>
    <lineage>
        <taxon>Eukaryota</taxon>
        <taxon>Viridiplantae</taxon>
        <taxon>Streptophyta</taxon>
        <taxon>Embryophyta</taxon>
        <taxon>Tracheophyta</taxon>
        <taxon>Spermatophyta</taxon>
        <taxon>Magnoliopsida</taxon>
        <taxon>eudicotyledons</taxon>
        <taxon>Gunneridae</taxon>
        <taxon>Pentapetalae</taxon>
        <taxon>asterids</taxon>
        <taxon>lamiids</taxon>
        <taxon>Solanales</taxon>
        <taxon>Solanaceae</taxon>
        <taxon>Nicotianoideae</taxon>
        <taxon>Nicotianeae</taxon>
        <taxon>Nicotiana</taxon>
    </lineage>
</organism>
<keyword evidence="1" id="KW-1185">Reference proteome</keyword>
<dbReference type="Proteomes" id="UP000790787">
    <property type="component" value="Chromosome 9"/>
</dbReference>
<reference evidence="2" key="2">
    <citation type="submission" date="2025-08" db="UniProtKB">
        <authorList>
            <consortium name="RefSeq"/>
        </authorList>
    </citation>
    <scope>IDENTIFICATION</scope>
    <source>
        <tissue evidence="2">Leaf</tissue>
    </source>
</reference>
<sequence length="173" mass="18928">MQKPCVSHLSAALRVLKYLSSAPGQGILLLAEASFSLLAFCDADWASCKDSRRSVSGFFITLGGAPISWKSKKQGSISLSSAEAEYRTMRRVTAELTWANHSFLCSLQSSACKHFTKPLSGVSHGEIFGKLGVTRFPSNLRGDVEKKKLPHNSDFHGGSSTDREEDEMKKKKT</sequence>
<evidence type="ECO:0000313" key="1">
    <source>
        <dbReference type="Proteomes" id="UP000790787"/>
    </source>
</evidence>